<dbReference type="GO" id="GO:0006508">
    <property type="term" value="P:proteolysis"/>
    <property type="evidence" value="ECO:0007669"/>
    <property type="project" value="InterPro"/>
</dbReference>
<feature type="active site" evidence="3">
    <location>
        <position position="207"/>
    </location>
</feature>
<keyword evidence="2" id="KW-0053">Apoptosis</keyword>
<feature type="compositionally biased region" description="Polar residues" evidence="5">
    <location>
        <begin position="1"/>
        <end position="19"/>
    </location>
</feature>
<evidence type="ECO:0000259" key="6">
    <source>
        <dbReference type="PROSITE" id="PS50207"/>
    </source>
</evidence>
<feature type="region of interest" description="Disordered" evidence="5">
    <location>
        <begin position="1"/>
        <end position="72"/>
    </location>
</feature>
<organism evidence="8">
    <name type="scientific">Danio rerio</name>
    <name type="common">Zebrafish</name>
    <name type="synonym">Brachydanio rerio</name>
    <dbReference type="NCBI Taxonomy" id="7955"/>
    <lineage>
        <taxon>Eukaryota</taxon>
        <taxon>Metazoa</taxon>
        <taxon>Chordata</taxon>
        <taxon>Craniata</taxon>
        <taxon>Vertebrata</taxon>
        <taxon>Euteleostomi</taxon>
        <taxon>Actinopterygii</taxon>
        <taxon>Neopterygii</taxon>
        <taxon>Teleostei</taxon>
        <taxon>Ostariophysi</taxon>
        <taxon>Cypriniformes</taxon>
        <taxon>Danionidae</taxon>
        <taxon>Danioninae</taxon>
        <taxon>Danio</taxon>
    </lineage>
</organism>
<evidence type="ECO:0000256" key="5">
    <source>
        <dbReference type="SAM" id="MobiDB-lite"/>
    </source>
</evidence>
<gene>
    <name evidence="9" type="primary">casp8l1</name>
</gene>
<protein>
    <submittedName>
        <fullName evidence="8">Caspase 8b</fullName>
    </submittedName>
</protein>
<dbReference type="InterPro" id="IPR033139">
    <property type="entry name" value="Caspase_cys_AS"/>
</dbReference>
<feature type="domain" description="Caspase family p10" evidence="6">
    <location>
        <begin position="239"/>
        <end position="326"/>
    </location>
</feature>
<dbReference type="Pfam" id="PF00656">
    <property type="entry name" value="Peptidase_C14"/>
    <property type="match status" value="1"/>
</dbReference>
<dbReference type="InterPro" id="IPR015917">
    <property type="entry name" value="Pept_C14A"/>
</dbReference>
<dbReference type="PANTHER" id="PTHR48169:SF7">
    <property type="entry name" value="CASPASE 10"/>
    <property type="match status" value="1"/>
</dbReference>
<dbReference type="GO" id="GO:0004197">
    <property type="term" value="F:cysteine-type endopeptidase activity"/>
    <property type="evidence" value="ECO:0000318"/>
    <property type="project" value="GO_Central"/>
</dbReference>
<dbReference type="SMART" id="SM00115">
    <property type="entry name" value="CASc"/>
    <property type="match status" value="1"/>
</dbReference>
<feature type="active site" evidence="3">
    <location>
        <position position="166"/>
    </location>
</feature>
<sequence length="330" mass="37669">MDKTSNPNNSNQINRASPNEQEKIKTDEPKRKNTSQEDKENLHKGVQNNNSPKRQREPLQSTCNISDHYPKRKRAVTEQKECYSMSNRPLGYCLIINNYKFESASLADRRGTDRDKDDLTKVFEKMYFKVEVRDDLQASDMRNVIKEFAEKDHSQMNAFVCCILTHGEKGTVLGTDGKQVPIRELSQPFAECRSLASKPKLFFIQACQGNMRQQGLWMAHERENTTEEEAYEEDAHAAGNYSIPMDADFLFAIATVEHFRSYRHITNGSIFIQVLCKQLERGCAQKKDILSILTAVNGVVGSKILQGYKQMPEVRYTLTKALVLPMNGVS</sequence>
<dbReference type="PANTHER" id="PTHR48169">
    <property type="entry name" value="DED DOMAIN-CONTAINING PROTEIN"/>
    <property type="match status" value="1"/>
</dbReference>
<dbReference type="AGR" id="ZFIN:ZDB-GENE-070608-1"/>
<evidence type="ECO:0000256" key="2">
    <source>
        <dbReference type="ARBA" id="ARBA00022703"/>
    </source>
</evidence>
<feature type="compositionally biased region" description="Polar residues" evidence="5">
    <location>
        <begin position="46"/>
        <end position="65"/>
    </location>
</feature>
<dbReference type="AlphaFoldDB" id="A0A2U9DQL0"/>
<dbReference type="GO" id="GO:0043525">
    <property type="term" value="P:positive regulation of neuron apoptotic process"/>
    <property type="evidence" value="ECO:0000318"/>
    <property type="project" value="GO_Central"/>
</dbReference>
<dbReference type="SUPFAM" id="SSF52129">
    <property type="entry name" value="Caspase-like"/>
    <property type="match status" value="1"/>
</dbReference>
<dbReference type="GO" id="GO:0005737">
    <property type="term" value="C:cytoplasm"/>
    <property type="evidence" value="ECO:0000318"/>
    <property type="project" value="GO_Central"/>
</dbReference>
<dbReference type="CTD" id="100049706"/>
<accession>A0A2U9DQL0</accession>
<dbReference type="PROSITE" id="PS50208">
    <property type="entry name" value="CASPASE_P20"/>
    <property type="match status" value="1"/>
</dbReference>
<dbReference type="PIRSF" id="PIRSF038001">
    <property type="entry name" value="Caspase_ICE"/>
    <property type="match status" value="1"/>
</dbReference>
<feature type="domain" description="Caspase family p20" evidence="7">
    <location>
        <begin position="89"/>
        <end position="211"/>
    </location>
</feature>
<evidence type="ECO:0000313" key="8">
    <source>
        <dbReference type="EMBL" id="AWP39895.1"/>
    </source>
</evidence>
<feature type="compositionally biased region" description="Basic and acidic residues" evidence="5">
    <location>
        <begin position="20"/>
        <end position="43"/>
    </location>
</feature>
<dbReference type="PROSITE" id="PS01122">
    <property type="entry name" value="CASPASE_CYS"/>
    <property type="match status" value="1"/>
</dbReference>
<comment type="similarity">
    <text evidence="1 4">Belongs to the peptidase C14A family.</text>
</comment>
<evidence type="ECO:0000256" key="1">
    <source>
        <dbReference type="ARBA" id="ARBA00010134"/>
    </source>
</evidence>
<dbReference type="GO" id="GO:0006915">
    <property type="term" value="P:apoptotic process"/>
    <property type="evidence" value="ECO:0000318"/>
    <property type="project" value="GO_Central"/>
</dbReference>
<dbReference type="InterPro" id="IPR011600">
    <property type="entry name" value="Pept_C14_caspase"/>
</dbReference>
<dbReference type="InterPro" id="IPR001309">
    <property type="entry name" value="Pept_C14_p20"/>
</dbReference>
<dbReference type="ZFIN" id="ZDB-GENE-070608-1">
    <property type="gene designation" value="casp8l1"/>
</dbReference>
<dbReference type="GeneID" id="100049706"/>
<reference evidence="8" key="1">
    <citation type="journal article" date="2018" name="PLoS ONE">
        <title>Characterization of the caspase family in zebrafish.</title>
        <authorList>
            <person name="Spead O."/>
            <person name="Verreet T."/>
            <person name="Donelson C.J."/>
            <person name="Poulain F.E."/>
        </authorList>
    </citation>
    <scope>NUCLEOTIDE SEQUENCE</scope>
</reference>
<dbReference type="GO" id="GO:0031265">
    <property type="term" value="C:CD95 death-inducing signaling complex"/>
    <property type="evidence" value="ECO:0000318"/>
    <property type="project" value="GO_Central"/>
</dbReference>
<dbReference type="InterPro" id="IPR002138">
    <property type="entry name" value="Pept_C14_p10"/>
</dbReference>
<name>A0A2U9DQL0_DANRE</name>
<evidence type="ECO:0000313" key="9">
    <source>
        <dbReference type="ZFIN" id="ZDB-GENE-070608-1"/>
    </source>
</evidence>
<dbReference type="FunFam" id="3.40.50.1460:FF:000061">
    <property type="entry name" value="Caspase 8b"/>
    <property type="match status" value="1"/>
</dbReference>
<dbReference type="OrthoDB" id="6114029at2759"/>
<proteinExistence type="evidence at transcript level"/>
<dbReference type="Gene3D" id="3.40.50.1460">
    <property type="match status" value="1"/>
</dbReference>
<evidence type="ECO:0000259" key="7">
    <source>
        <dbReference type="PROSITE" id="PS50208"/>
    </source>
</evidence>
<dbReference type="GO" id="GO:0051604">
    <property type="term" value="P:protein maturation"/>
    <property type="evidence" value="ECO:0007669"/>
    <property type="project" value="UniProtKB-ARBA"/>
</dbReference>
<dbReference type="PRINTS" id="PR00376">
    <property type="entry name" value="IL1BCENZYME"/>
</dbReference>
<dbReference type="EMBL" id="MG958001">
    <property type="protein sequence ID" value="AWP39895.1"/>
    <property type="molecule type" value="mRNA"/>
</dbReference>
<dbReference type="InterPro" id="IPR029030">
    <property type="entry name" value="Caspase-like_dom_sf"/>
</dbReference>
<evidence type="ECO:0000256" key="3">
    <source>
        <dbReference type="PIRSR" id="PIRSR038001-1"/>
    </source>
</evidence>
<dbReference type="PROSITE" id="PS50207">
    <property type="entry name" value="CASPASE_P10"/>
    <property type="match status" value="1"/>
</dbReference>
<evidence type="ECO:0000256" key="4">
    <source>
        <dbReference type="RuleBase" id="RU003971"/>
    </source>
</evidence>
<dbReference type="CDD" id="cd00032">
    <property type="entry name" value="CASc"/>
    <property type="match status" value="1"/>
</dbReference>